<dbReference type="Gene3D" id="1.10.10.10">
    <property type="entry name" value="Winged helix-like DNA-binding domain superfamily/Winged helix DNA-binding domain"/>
    <property type="match status" value="1"/>
</dbReference>
<dbReference type="SUPFAM" id="SSF46894">
    <property type="entry name" value="C-terminal effector domain of the bipartite response regulators"/>
    <property type="match status" value="1"/>
</dbReference>
<evidence type="ECO:0000259" key="4">
    <source>
        <dbReference type="PROSITE" id="PS50043"/>
    </source>
</evidence>
<dbReference type="PRINTS" id="PR00038">
    <property type="entry name" value="HTHLUXR"/>
</dbReference>
<feature type="domain" description="HTH luxR-type" evidence="4">
    <location>
        <begin position="29"/>
        <end position="94"/>
    </location>
</feature>
<keyword evidence="3" id="KW-0804">Transcription</keyword>
<comment type="caution">
    <text evidence="5">The sequence shown here is derived from an EMBL/GenBank/DDBJ whole genome shotgun (WGS) entry which is preliminary data.</text>
</comment>
<organism evidence="5 6">
    <name type="scientific">Streptomonospora algeriensis</name>
    <dbReference type="NCBI Taxonomy" id="995084"/>
    <lineage>
        <taxon>Bacteria</taxon>
        <taxon>Bacillati</taxon>
        <taxon>Actinomycetota</taxon>
        <taxon>Actinomycetes</taxon>
        <taxon>Streptosporangiales</taxon>
        <taxon>Nocardiopsidaceae</taxon>
        <taxon>Streptomonospora</taxon>
    </lineage>
</organism>
<keyword evidence="2" id="KW-0238">DNA-binding</keyword>
<dbReference type="InterPro" id="IPR036388">
    <property type="entry name" value="WH-like_DNA-bd_sf"/>
</dbReference>
<dbReference type="InterPro" id="IPR000792">
    <property type="entry name" value="Tscrpt_reg_LuxR_C"/>
</dbReference>
<sequence length="108" mass="11886">AMRANGAEREARRLDLALTHVRARTAAPASAECIGLTRSELRVARLVAEGLTNREVAARLHLSPHTVDSHLRHSFNKLDISSRVELTRWVLANDRSARTETRVSPGAA</sequence>
<name>A0ABW3BBF5_9ACTN</name>
<dbReference type="CDD" id="cd06170">
    <property type="entry name" value="LuxR_C_like"/>
    <property type="match status" value="1"/>
</dbReference>
<keyword evidence="6" id="KW-1185">Reference proteome</keyword>
<accession>A0ABW3BBF5</accession>
<keyword evidence="1" id="KW-0805">Transcription regulation</keyword>
<proteinExistence type="predicted"/>
<evidence type="ECO:0000313" key="6">
    <source>
        <dbReference type="Proteomes" id="UP001596956"/>
    </source>
</evidence>
<evidence type="ECO:0000313" key="5">
    <source>
        <dbReference type="EMBL" id="MFD0800672.1"/>
    </source>
</evidence>
<dbReference type="Pfam" id="PF00196">
    <property type="entry name" value="GerE"/>
    <property type="match status" value="1"/>
</dbReference>
<dbReference type="InterPro" id="IPR016032">
    <property type="entry name" value="Sig_transdc_resp-reg_C-effctor"/>
</dbReference>
<protein>
    <submittedName>
        <fullName evidence="5">Response regulator transcription factor</fullName>
    </submittedName>
</protein>
<reference evidence="6" key="1">
    <citation type="journal article" date="2019" name="Int. J. Syst. Evol. Microbiol.">
        <title>The Global Catalogue of Microorganisms (GCM) 10K type strain sequencing project: providing services to taxonomists for standard genome sequencing and annotation.</title>
        <authorList>
            <consortium name="The Broad Institute Genomics Platform"/>
            <consortium name="The Broad Institute Genome Sequencing Center for Infectious Disease"/>
            <person name="Wu L."/>
            <person name="Ma J."/>
        </authorList>
    </citation>
    <scope>NUCLEOTIDE SEQUENCE [LARGE SCALE GENOMIC DNA]</scope>
    <source>
        <strain evidence="6">CCUG 63369</strain>
    </source>
</reference>
<dbReference type="PANTHER" id="PTHR44688">
    <property type="entry name" value="DNA-BINDING TRANSCRIPTIONAL ACTIVATOR DEVR_DOSR"/>
    <property type="match status" value="1"/>
</dbReference>
<dbReference type="PROSITE" id="PS50043">
    <property type="entry name" value="HTH_LUXR_2"/>
    <property type="match status" value="1"/>
</dbReference>
<dbReference type="PANTHER" id="PTHR44688:SF16">
    <property type="entry name" value="DNA-BINDING TRANSCRIPTIONAL ACTIVATOR DEVR_DOSR"/>
    <property type="match status" value="1"/>
</dbReference>
<dbReference type="PROSITE" id="PS00622">
    <property type="entry name" value="HTH_LUXR_1"/>
    <property type="match status" value="1"/>
</dbReference>
<dbReference type="Proteomes" id="UP001596956">
    <property type="component" value="Unassembled WGS sequence"/>
</dbReference>
<dbReference type="EMBL" id="JBHTHR010000081">
    <property type="protein sequence ID" value="MFD0800672.1"/>
    <property type="molecule type" value="Genomic_DNA"/>
</dbReference>
<feature type="non-terminal residue" evidence="5">
    <location>
        <position position="1"/>
    </location>
</feature>
<evidence type="ECO:0000256" key="1">
    <source>
        <dbReference type="ARBA" id="ARBA00023015"/>
    </source>
</evidence>
<evidence type="ECO:0000256" key="2">
    <source>
        <dbReference type="ARBA" id="ARBA00023125"/>
    </source>
</evidence>
<dbReference type="SMART" id="SM00421">
    <property type="entry name" value="HTH_LUXR"/>
    <property type="match status" value="1"/>
</dbReference>
<evidence type="ECO:0000256" key="3">
    <source>
        <dbReference type="ARBA" id="ARBA00023163"/>
    </source>
</evidence>
<gene>
    <name evidence="5" type="ORF">ACFQZU_04975</name>
</gene>